<name>A0A397FWA5_APHAT</name>
<feature type="region of interest" description="Disordered" evidence="1">
    <location>
        <begin position="122"/>
        <end position="156"/>
    </location>
</feature>
<sequence length="182" mass="19847">MARRKRHTGESVIEVDDEESAFSPSILGIMLSLDEELYGGGRKSTKSPRKSHIPIYDPESSPTKSPRPPKRKAYPPKEEPIEPSILHLDSMFVSTPDEIPTKPAPVRLGFPNHVTGSPPPHLTSVAKGSPRKAPHAAGGYSSIHKPAETNSSTINVDTTPLSSHVRINQELNLPLPWRQAAC</sequence>
<accession>A0A397FWA5</accession>
<organism evidence="2 3">
    <name type="scientific">Aphanomyces astaci</name>
    <name type="common">Crayfish plague agent</name>
    <dbReference type="NCBI Taxonomy" id="112090"/>
    <lineage>
        <taxon>Eukaryota</taxon>
        <taxon>Sar</taxon>
        <taxon>Stramenopiles</taxon>
        <taxon>Oomycota</taxon>
        <taxon>Saprolegniomycetes</taxon>
        <taxon>Saprolegniales</taxon>
        <taxon>Verrucalvaceae</taxon>
        <taxon>Aphanomyces</taxon>
    </lineage>
</organism>
<evidence type="ECO:0000256" key="1">
    <source>
        <dbReference type="SAM" id="MobiDB-lite"/>
    </source>
</evidence>
<dbReference type="AlphaFoldDB" id="A0A397FWA5"/>
<evidence type="ECO:0000313" key="2">
    <source>
        <dbReference type="EMBL" id="RHZ38167.1"/>
    </source>
</evidence>
<feature type="region of interest" description="Disordered" evidence="1">
    <location>
        <begin position="38"/>
        <end position="84"/>
    </location>
</feature>
<dbReference type="Proteomes" id="UP000266196">
    <property type="component" value="Unassembled WGS sequence"/>
</dbReference>
<gene>
    <name evidence="2" type="ORF">DYB31_015707</name>
</gene>
<dbReference type="EMBL" id="QUTE01005138">
    <property type="protein sequence ID" value="RHZ38167.1"/>
    <property type="molecule type" value="Genomic_DNA"/>
</dbReference>
<dbReference type="VEuPathDB" id="FungiDB:H257_16949"/>
<comment type="caution">
    <text evidence="2">The sequence shown here is derived from an EMBL/GenBank/DDBJ whole genome shotgun (WGS) entry which is preliminary data.</text>
</comment>
<feature type="compositionally biased region" description="Basic residues" evidence="1">
    <location>
        <begin position="43"/>
        <end position="52"/>
    </location>
</feature>
<protein>
    <submittedName>
        <fullName evidence="2">Uncharacterized protein</fullName>
    </submittedName>
</protein>
<evidence type="ECO:0000313" key="3">
    <source>
        <dbReference type="Proteomes" id="UP000266196"/>
    </source>
</evidence>
<proteinExistence type="predicted"/>
<reference evidence="2 3" key="1">
    <citation type="submission" date="2018-08" db="EMBL/GenBank/DDBJ databases">
        <title>Aphanomyces genome sequencing and annotation.</title>
        <authorList>
            <person name="Minardi D."/>
            <person name="Oidtmann B."/>
            <person name="Van Der Giezen M."/>
            <person name="Studholme D.J."/>
        </authorList>
    </citation>
    <scope>NUCLEOTIDE SEQUENCE [LARGE SCALE GENOMIC DNA]</scope>
    <source>
        <strain evidence="2 3">197901</strain>
    </source>
</reference>